<evidence type="ECO:0000256" key="1">
    <source>
        <dbReference type="ARBA" id="ARBA00004651"/>
    </source>
</evidence>
<evidence type="ECO:0000313" key="9">
    <source>
        <dbReference type="EMBL" id="RSM59739.1"/>
    </source>
</evidence>
<feature type="transmembrane region" description="Helical" evidence="8">
    <location>
        <begin position="155"/>
        <end position="178"/>
    </location>
</feature>
<dbReference type="PANTHER" id="PTHR30472:SF24">
    <property type="entry name" value="FERRIC ENTEROBACTIN TRANSPORT SYSTEM PERMEASE PROTEIN FEPG"/>
    <property type="match status" value="1"/>
</dbReference>
<evidence type="ECO:0000313" key="10">
    <source>
        <dbReference type="Proteomes" id="UP000287547"/>
    </source>
</evidence>
<keyword evidence="4" id="KW-1003">Cell membrane</keyword>
<gene>
    <name evidence="9" type="ORF">DMH04_55235</name>
</gene>
<feature type="transmembrane region" description="Helical" evidence="8">
    <location>
        <begin position="205"/>
        <end position="228"/>
    </location>
</feature>
<dbReference type="InterPro" id="IPR037294">
    <property type="entry name" value="ABC_BtuC-like"/>
</dbReference>
<dbReference type="SUPFAM" id="SSF81345">
    <property type="entry name" value="ABC transporter involved in vitamin B12 uptake, BtuC"/>
    <property type="match status" value="1"/>
</dbReference>
<dbReference type="PANTHER" id="PTHR30472">
    <property type="entry name" value="FERRIC ENTEROBACTIN TRANSPORT SYSTEM PERMEASE PROTEIN"/>
    <property type="match status" value="1"/>
</dbReference>
<dbReference type="Gene3D" id="1.10.3470.10">
    <property type="entry name" value="ABC transporter involved in vitamin B12 uptake, BtuC"/>
    <property type="match status" value="1"/>
</dbReference>
<dbReference type="EMBL" id="QHKI01000127">
    <property type="protein sequence ID" value="RSM59739.1"/>
    <property type="molecule type" value="Genomic_DNA"/>
</dbReference>
<reference evidence="9 10" key="1">
    <citation type="submission" date="2018-05" db="EMBL/GenBank/DDBJ databases">
        <title>Evolution of GPA BGCs.</title>
        <authorList>
            <person name="Waglechner N."/>
            <person name="Wright G.D."/>
        </authorList>
    </citation>
    <scope>NUCLEOTIDE SEQUENCE [LARGE SCALE GENOMIC DNA]</scope>
    <source>
        <strain evidence="9 10">A82846</strain>
    </source>
</reference>
<protein>
    <recommendedName>
        <fullName evidence="11">Iron complex transport system permease protein</fullName>
    </recommendedName>
</protein>
<evidence type="ECO:0000256" key="6">
    <source>
        <dbReference type="ARBA" id="ARBA00022989"/>
    </source>
</evidence>
<evidence type="ECO:0000256" key="8">
    <source>
        <dbReference type="SAM" id="Phobius"/>
    </source>
</evidence>
<evidence type="ECO:0000256" key="5">
    <source>
        <dbReference type="ARBA" id="ARBA00022692"/>
    </source>
</evidence>
<feature type="transmembrane region" description="Helical" evidence="8">
    <location>
        <begin position="75"/>
        <end position="95"/>
    </location>
</feature>
<organism evidence="9 10">
    <name type="scientific">Kibdelosporangium aridum</name>
    <dbReference type="NCBI Taxonomy" id="2030"/>
    <lineage>
        <taxon>Bacteria</taxon>
        <taxon>Bacillati</taxon>
        <taxon>Actinomycetota</taxon>
        <taxon>Actinomycetes</taxon>
        <taxon>Pseudonocardiales</taxon>
        <taxon>Pseudonocardiaceae</taxon>
        <taxon>Kibdelosporangium</taxon>
    </lineage>
</organism>
<comment type="subcellular location">
    <subcellularLocation>
        <location evidence="1">Cell membrane</location>
        <topology evidence="1">Multi-pass membrane protein</topology>
    </subcellularLocation>
</comment>
<sequence length="341" mass="34735">MTARTIRVSSLSLRYSPRALGVTSLLAILLAALCGYALTVGKFEIPVGQVLSMLAGNPGPQGIDYVFWTVRMPRVLTAVLVGVMFGVAGDIVQSLSRNPLGSPDVLGFGGGAATGALLQILVFGGSALAVSAGAIAGAFATAALVYVVAYRRGVVSYRLVLTGIGIAALLTAFNRYLLINAEVNEAYRAAVWLTGSLLDRTWDHVTIATIGAGLLVPAAFLMSNRLALLEMGDDTSASLGVTPERSRAALFVVAVGLTGAAVASAGPIAFVALAAPHIARRLVHSGGPSLASSALVGAVLLLGADVACQEVFPTGDLPAGVATGALGGLYLAVVLGVRWRR</sequence>
<dbReference type="GO" id="GO:0022857">
    <property type="term" value="F:transmembrane transporter activity"/>
    <property type="evidence" value="ECO:0007669"/>
    <property type="project" value="InterPro"/>
</dbReference>
<keyword evidence="7 8" id="KW-0472">Membrane</keyword>
<comment type="similarity">
    <text evidence="2">Belongs to the binding-protein-dependent transport system permease family. FecCD subfamily.</text>
</comment>
<keyword evidence="3" id="KW-0813">Transport</keyword>
<dbReference type="OrthoDB" id="4455417at2"/>
<feature type="transmembrane region" description="Helical" evidence="8">
    <location>
        <begin position="319"/>
        <end position="337"/>
    </location>
</feature>
<dbReference type="GO" id="GO:0033214">
    <property type="term" value="P:siderophore-iron import into cell"/>
    <property type="evidence" value="ECO:0007669"/>
    <property type="project" value="TreeGrafter"/>
</dbReference>
<dbReference type="RefSeq" id="WP_037275862.1">
    <property type="nucleotide sequence ID" value="NZ_QHKI01000127.1"/>
</dbReference>
<evidence type="ECO:0000256" key="4">
    <source>
        <dbReference type="ARBA" id="ARBA00022475"/>
    </source>
</evidence>
<dbReference type="AlphaFoldDB" id="A0A428XWN3"/>
<dbReference type="Proteomes" id="UP000287547">
    <property type="component" value="Unassembled WGS sequence"/>
</dbReference>
<keyword evidence="6 8" id="KW-1133">Transmembrane helix</keyword>
<comment type="caution">
    <text evidence="9">The sequence shown here is derived from an EMBL/GenBank/DDBJ whole genome shotgun (WGS) entry which is preliminary data.</text>
</comment>
<proteinExistence type="inferred from homology"/>
<name>A0A428XWN3_KIBAR</name>
<dbReference type="Pfam" id="PF01032">
    <property type="entry name" value="FecCD"/>
    <property type="match status" value="1"/>
</dbReference>
<evidence type="ECO:0000256" key="3">
    <source>
        <dbReference type="ARBA" id="ARBA00022448"/>
    </source>
</evidence>
<feature type="transmembrane region" description="Helical" evidence="8">
    <location>
        <begin position="116"/>
        <end position="149"/>
    </location>
</feature>
<feature type="transmembrane region" description="Helical" evidence="8">
    <location>
        <begin position="248"/>
        <end position="275"/>
    </location>
</feature>
<feature type="transmembrane region" description="Helical" evidence="8">
    <location>
        <begin position="287"/>
        <end position="307"/>
    </location>
</feature>
<evidence type="ECO:0000256" key="7">
    <source>
        <dbReference type="ARBA" id="ARBA00023136"/>
    </source>
</evidence>
<evidence type="ECO:0008006" key="11">
    <source>
        <dbReference type="Google" id="ProtNLM"/>
    </source>
</evidence>
<dbReference type="InterPro" id="IPR000522">
    <property type="entry name" value="ABC_transptr_permease_BtuC"/>
</dbReference>
<keyword evidence="5 8" id="KW-0812">Transmembrane</keyword>
<evidence type="ECO:0000256" key="2">
    <source>
        <dbReference type="ARBA" id="ARBA00007935"/>
    </source>
</evidence>
<dbReference type="GO" id="GO:0005886">
    <property type="term" value="C:plasma membrane"/>
    <property type="evidence" value="ECO:0007669"/>
    <property type="project" value="UniProtKB-SubCell"/>
</dbReference>
<accession>A0A428XWN3</accession>
<dbReference type="CDD" id="cd06550">
    <property type="entry name" value="TM_ABC_iron-siderophores_like"/>
    <property type="match status" value="1"/>
</dbReference>